<comment type="caution">
    <text evidence="1">The sequence shown here is derived from an EMBL/GenBank/DDBJ whole genome shotgun (WGS) entry which is preliminary data.</text>
</comment>
<name>A0ABS0TYP9_SERPR</name>
<proteinExistence type="predicted"/>
<organism evidence="1 2">
    <name type="scientific">Serratia proteamaculans</name>
    <dbReference type="NCBI Taxonomy" id="28151"/>
    <lineage>
        <taxon>Bacteria</taxon>
        <taxon>Pseudomonadati</taxon>
        <taxon>Pseudomonadota</taxon>
        <taxon>Gammaproteobacteria</taxon>
        <taxon>Enterobacterales</taxon>
        <taxon>Yersiniaceae</taxon>
        <taxon>Serratia</taxon>
    </lineage>
</organism>
<gene>
    <name evidence="1" type="ORF">JEQ07_24250</name>
</gene>
<accession>A0ABS0TYP9</accession>
<dbReference type="RefSeq" id="WP_198642677.1">
    <property type="nucleotide sequence ID" value="NZ_JAEHSL010000038.1"/>
</dbReference>
<evidence type="ECO:0000313" key="1">
    <source>
        <dbReference type="EMBL" id="MBI6183495.1"/>
    </source>
</evidence>
<dbReference type="Proteomes" id="UP000639004">
    <property type="component" value="Unassembled WGS sequence"/>
</dbReference>
<evidence type="ECO:0000313" key="2">
    <source>
        <dbReference type="Proteomes" id="UP000639004"/>
    </source>
</evidence>
<protein>
    <submittedName>
        <fullName evidence="1">Uncharacterized protein</fullName>
    </submittedName>
</protein>
<reference evidence="1 2" key="1">
    <citation type="submission" date="2020-12" db="EMBL/GenBank/DDBJ databases">
        <title>Enhanced detection system for hospital associated transmission using whole genome sequencing surveillance.</title>
        <authorList>
            <person name="Harrison L.H."/>
            <person name="Van Tyne D."/>
            <person name="Marsh J.W."/>
            <person name="Griffith M.P."/>
            <person name="Snyder D.J."/>
            <person name="Cooper V.S."/>
            <person name="Mustapha M."/>
        </authorList>
    </citation>
    <scope>NUCLEOTIDE SEQUENCE [LARGE SCALE GENOMIC DNA]</scope>
    <source>
        <strain evidence="1 2">SER00238</strain>
    </source>
</reference>
<keyword evidence="2" id="KW-1185">Reference proteome</keyword>
<dbReference type="EMBL" id="JAEHSL010000038">
    <property type="protein sequence ID" value="MBI6183495.1"/>
    <property type="molecule type" value="Genomic_DNA"/>
</dbReference>
<sequence>MVLLVCGYWYATRDGKSRLRLKRTSGWEVYFLVALINESTSHGSLILLPLLQGRDGPGILGFTVERNYCHLYKKMEIDKNGMQSNKILKLRLVIMSHQVESVEYVSLREY</sequence>